<evidence type="ECO:0000256" key="5">
    <source>
        <dbReference type="ARBA" id="ARBA00023002"/>
    </source>
</evidence>
<comment type="caution">
    <text evidence="9">The sequence shown here is derived from an EMBL/GenBank/DDBJ whole genome shotgun (WGS) entry which is preliminary data.</text>
</comment>
<evidence type="ECO:0000313" key="9">
    <source>
        <dbReference type="EMBL" id="KOB67530.1"/>
    </source>
</evidence>
<keyword evidence="3" id="KW-0349">Heme</keyword>
<name>A0A0L7KWM4_OPEBR</name>
<protein>
    <submittedName>
        <fullName evidence="9">Cytochrome P450</fullName>
    </submittedName>
</protein>
<evidence type="ECO:0000256" key="2">
    <source>
        <dbReference type="ARBA" id="ARBA00010617"/>
    </source>
</evidence>
<feature type="transmembrane region" description="Helical" evidence="8">
    <location>
        <begin position="28"/>
        <end position="47"/>
    </location>
</feature>
<evidence type="ECO:0000256" key="3">
    <source>
        <dbReference type="ARBA" id="ARBA00022617"/>
    </source>
</evidence>
<dbReference type="EMBL" id="JTDY01004970">
    <property type="protein sequence ID" value="KOB67530.1"/>
    <property type="molecule type" value="Genomic_DNA"/>
</dbReference>
<evidence type="ECO:0000256" key="6">
    <source>
        <dbReference type="ARBA" id="ARBA00023004"/>
    </source>
</evidence>
<dbReference type="GO" id="GO:0016705">
    <property type="term" value="F:oxidoreductase activity, acting on paired donors, with incorporation or reduction of molecular oxygen"/>
    <property type="evidence" value="ECO:0007669"/>
    <property type="project" value="InterPro"/>
</dbReference>
<evidence type="ECO:0000313" key="10">
    <source>
        <dbReference type="Proteomes" id="UP000037510"/>
    </source>
</evidence>
<keyword evidence="7" id="KW-0503">Monooxygenase</keyword>
<dbReference type="Proteomes" id="UP000037510">
    <property type="component" value="Unassembled WGS sequence"/>
</dbReference>
<keyword evidence="8" id="KW-1133">Transmembrane helix</keyword>
<organism evidence="9 10">
    <name type="scientific">Operophtera brumata</name>
    <name type="common">Winter moth</name>
    <name type="synonym">Phalaena brumata</name>
    <dbReference type="NCBI Taxonomy" id="104452"/>
    <lineage>
        <taxon>Eukaryota</taxon>
        <taxon>Metazoa</taxon>
        <taxon>Ecdysozoa</taxon>
        <taxon>Arthropoda</taxon>
        <taxon>Hexapoda</taxon>
        <taxon>Insecta</taxon>
        <taxon>Pterygota</taxon>
        <taxon>Neoptera</taxon>
        <taxon>Endopterygota</taxon>
        <taxon>Lepidoptera</taxon>
        <taxon>Glossata</taxon>
        <taxon>Ditrysia</taxon>
        <taxon>Geometroidea</taxon>
        <taxon>Geometridae</taxon>
        <taxon>Larentiinae</taxon>
        <taxon>Operophtera</taxon>
    </lineage>
</organism>
<evidence type="ECO:0000256" key="4">
    <source>
        <dbReference type="ARBA" id="ARBA00022723"/>
    </source>
</evidence>
<dbReference type="Pfam" id="PF00067">
    <property type="entry name" value="p450"/>
    <property type="match status" value="1"/>
</dbReference>
<comment type="similarity">
    <text evidence="2">Belongs to the cytochrome P450 family.</text>
</comment>
<dbReference type="InterPro" id="IPR001128">
    <property type="entry name" value="Cyt_P450"/>
</dbReference>
<reference evidence="9 10" key="1">
    <citation type="journal article" date="2015" name="Genome Biol. Evol.">
        <title>The genome of winter moth (Operophtera brumata) provides a genomic perspective on sexual dimorphism and phenology.</title>
        <authorList>
            <person name="Derks M.F."/>
            <person name="Smit S."/>
            <person name="Salis L."/>
            <person name="Schijlen E."/>
            <person name="Bossers A."/>
            <person name="Mateman C."/>
            <person name="Pijl A.S."/>
            <person name="de Ridder D."/>
            <person name="Groenen M.A."/>
            <person name="Visser M.E."/>
            <person name="Megens H.J."/>
        </authorList>
    </citation>
    <scope>NUCLEOTIDE SEQUENCE [LARGE SCALE GENOMIC DNA]</scope>
    <source>
        <strain evidence="9">WM2013NL</strain>
        <tissue evidence="9">Head and thorax</tissue>
    </source>
</reference>
<keyword evidence="6" id="KW-0408">Iron</keyword>
<gene>
    <name evidence="9" type="ORF">OBRU01_19683</name>
</gene>
<keyword evidence="10" id="KW-1185">Reference proteome</keyword>
<dbReference type="InterPro" id="IPR050196">
    <property type="entry name" value="Cytochrome_P450_Monoox"/>
</dbReference>
<dbReference type="PANTHER" id="PTHR24291:SF50">
    <property type="entry name" value="BIFUNCTIONAL ALBAFLAVENONE MONOOXYGENASE_TERPENE SYNTHASE"/>
    <property type="match status" value="1"/>
</dbReference>
<dbReference type="PANTHER" id="PTHR24291">
    <property type="entry name" value="CYTOCHROME P450 FAMILY 4"/>
    <property type="match status" value="1"/>
</dbReference>
<dbReference type="Gene3D" id="1.10.630.10">
    <property type="entry name" value="Cytochrome P450"/>
    <property type="match status" value="1"/>
</dbReference>
<comment type="cofactor">
    <cofactor evidence="1">
        <name>heme</name>
        <dbReference type="ChEBI" id="CHEBI:30413"/>
    </cofactor>
</comment>
<dbReference type="InterPro" id="IPR036396">
    <property type="entry name" value="Cyt_P450_sf"/>
</dbReference>
<dbReference type="AlphaFoldDB" id="A0A0L7KWM4"/>
<proteinExistence type="inferred from homology"/>
<dbReference type="GO" id="GO:0005506">
    <property type="term" value="F:iron ion binding"/>
    <property type="evidence" value="ECO:0007669"/>
    <property type="project" value="InterPro"/>
</dbReference>
<evidence type="ECO:0000256" key="7">
    <source>
        <dbReference type="ARBA" id="ARBA00023033"/>
    </source>
</evidence>
<dbReference type="GO" id="GO:0020037">
    <property type="term" value="F:heme binding"/>
    <property type="evidence" value="ECO:0007669"/>
    <property type="project" value="InterPro"/>
</dbReference>
<accession>A0A0L7KWM4</accession>
<dbReference type="GO" id="GO:0004497">
    <property type="term" value="F:monooxygenase activity"/>
    <property type="evidence" value="ECO:0007669"/>
    <property type="project" value="UniProtKB-KW"/>
</dbReference>
<keyword evidence="4" id="KW-0479">Metal-binding</keyword>
<dbReference type="SUPFAM" id="SSF48264">
    <property type="entry name" value="Cytochrome P450"/>
    <property type="match status" value="1"/>
</dbReference>
<keyword evidence="8" id="KW-0812">Transmembrane</keyword>
<sequence>MTQFWVSEVDSMRRDTRMQRWHPFGTTSFIYLEQSISVAVLSIGYLAKFMKKVASLGQNSMSQFGQKWLNFFGTKIPDLYRTALTDKYINVFIRTESTLGVKVNSQLQPTQPFLKAFETILKIDAARICQPWLHNNTLFKMTPTYKVHSDNRTTICGFIDRPKTFLELLIESTGGERGYSDLELQEETLVLVPVTVEDLPRLKYLDAVIRETLRLYPSVPIIVRKVTKDLTLPSGITFVKDCGMLINIWAIHRNPKYWGYQYAMMSMKTAVSTLVRRYRLHNTADLKQANAPLRVKFDVMMKHVDNFELQLEARQ</sequence>
<evidence type="ECO:0000256" key="8">
    <source>
        <dbReference type="SAM" id="Phobius"/>
    </source>
</evidence>
<evidence type="ECO:0000256" key="1">
    <source>
        <dbReference type="ARBA" id="ARBA00001971"/>
    </source>
</evidence>
<keyword evidence="8" id="KW-0472">Membrane</keyword>
<dbReference type="STRING" id="104452.A0A0L7KWM4"/>
<keyword evidence="5" id="KW-0560">Oxidoreductase</keyword>